<comment type="caution">
    <text evidence="2">The sequence shown here is derived from an EMBL/GenBank/DDBJ whole genome shotgun (WGS) entry which is preliminary data.</text>
</comment>
<proteinExistence type="predicted"/>
<protein>
    <submittedName>
        <fullName evidence="2">N-acetyltransferase</fullName>
    </submittedName>
</protein>
<dbReference type="GO" id="GO:0016747">
    <property type="term" value="F:acyltransferase activity, transferring groups other than amino-acyl groups"/>
    <property type="evidence" value="ECO:0007669"/>
    <property type="project" value="InterPro"/>
</dbReference>
<feature type="domain" description="N-acetyltransferase" evidence="1">
    <location>
        <begin position="8"/>
        <end position="163"/>
    </location>
</feature>
<accession>A0A919XQI4</accession>
<organism evidence="2 3">
    <name type="scientific">Paenibacillus albilobatus</name>
    <dbReference type="NCBI Taxonomy" id="2716884"/>
    <lineage>
        <taxon>Bacteria</taxon>
        <taxon>Bacillati</taxon>
        <taxon>Bacillota</taxon>
        <taxon>Bacilli</taxon>
        <taxon>Bacillales</taxon>
        <taxon>Paenibacillaceae</taxon>
        <taxon>Paenibacillus</taxon>
    </lineage>
</organism>
<dbReference type="Proteomes" id="UP000679779">
    <property type="component" value="Unassembled WGS sequence"/>
</dbReference>
<dbReference type="InterPro" id="IPR016181">
    <property type="entry name" value="Acyl_CoA_acyltransferase"/>
</dbReference>
<evidence type="ECO:0000313" key="2">
    <source>
        <dbReference type="EMBL" id="GIO35070.1"/>
    </source>
</evidence>
<dbReference type="Gene3D" id="3.40.630.30">
    <property type="match status" value="1"/>
</dbReference>
<evidence type="ECO:0000259" key="1">
    <source>
        <dbReference type="PROSITE" id="PS51186"/>
    </source>
</evidence>
<reference evidence="2" key="1">
    <citation type="submission" date="2021-03" db="EMBL/GenBank/DDBJ databases">
        <title>Antimicrobial resistance genes in bacteria isolated from Japanese honey, and their potential for conferring macrolide and lincosamide resistance in the American foulbrood pathogen Paenibacillus larvae.</title>
        <authorList>
            <person name="Okamoto M."/>
            <person name="Kumagai M."/>
            <person name="Kanamori H."/>
            <person name="Takamatsu D."/>
        </authorList>
    </citation>
    <scope>NUCLEOTIDE SEQUENCE</scope>
    <source>
        <strain evidence="2">J2TS6</strain>
    </source>
</reference>
<dbReference type="SUPFAM" id="SSF55729">
    <property type="entry name" value="Acyl-CoA N-acyltransferases (Nat)"/>
    <property type="match status" value="1"/>
</dbReference>
<gene>
    <name evidence="2" type="ORF">J2TS6_62110</name>
</gene>
<dbReference type="AlphaFoldDB" id="A0A919XQI4"/>
<sequence length="168" mass="18797">MNVSKEAFTVAPMTREQAEACCGWTYEPPYDRIYAWLPWEQMEALGIELGDPDLRRQQYVSVLDGQGSLCGFAQLFPMVNVVRLGIGMRPDLCGQGLGASFIQAVVEAAKSRFPGQEIDLEVQDWNLRAIRAYLKAGFEIADIYEKPAPEGTERFYCMVYEGTKAPTA</sequence>
<evidence type="ECO:0000313" key="3">
    <source>
        <dbReference type="Proteomes" id="UP000679779"/>
    </source>
</evidence>
<dbReference type="Pfam" id="PF00583">
    <property type="entry name" value="Acetyltransf_1"/>
    <property type="match status" value="1"/>
</dbReference>
<dbReference type="PROSITE" id="PS51186">
    <property type="entry name" value="GNAT"/>
    <property type="match status" value="1"/>
</dbReference>
<dbReference type="EMBL" id="BORQ01000017">
    <property type="protein sequence ID" value="GIO35070.1"/>
    <property type="molecule type" value="Genomic_DNA"/>
</dbReference>
<dbReference type="InterPro" id="IPR000182">
    <property type="entry name" value="GNAT_dom"/>
</dbReference>
<name>A0A919XQI4_9BACL</name>
<keyword evidence="3" id="KW-1185">Reference proteome</keyword>